<protein>
    <submittedName>
        <fullName evidence="1">Uncharacterized protein</fullName>
    </submittedName>
</protein>
<proteinExistence type="predicted"/>
<organism evidence="1 2">
    <name type="scientific">Streptomyces yaanensis</name>
    <dbReference type="NCBI Taxonomy" id="1142239"/>
    <lineage>
        <taxon>Bacteria</taxon>
        <taxon>Bacillati</taxon>
        <taxon>Actinomycetota</taxon>
        <taxon>Actinomycetes</taxon>
        <taxon>Kitasatosporales</taxon>
        <taxon>Streptomycetaceae</taxon>
        <taxon>Streptomyces</taxon>
    </lineage>
</organism>
<reference evidence="2" key="1">
    <citation type="journal article" date="2019" name="Int. J. Syst. Evol. Microbiol.">
        <title>The Global Catalogue of Microorganisms (GCM) 10K type strain sequencing project: providing services to taxonomists for standard genome sequencing and annotation.</title>
        <authorList>
            <consortium name="The Broad Institute Genomics Platform"/>
            <consortium name="The Broad Institute Genome Sequencing Center for Infectious Disease"/>
            <person name="Wu L."/>
            <person name="Ma J."/>
        </authorList>
    </citation>
    <scope>NUCLEOTIDE SEQUENCE [LARGE SCALE GENOMIC DNA]</scope>
    <source>
        <strain evidence="2">CGMCC 4.7035</strain>
    </source>
</reference>
<dbReference type="EMBL" id="JBHRWR010000002">
    <property type="protein sequence ID" value="MFC3572382.1"/>
    <property type="molecule type" value="Genomic_DNA"/>
</dbReference>
<comment type="caution">
    <text evidence="1">The sequence shown here is derived from an EMBL/GenBank/DDBJ whole genome shotgun (WGS) entry which is preliminary data.</text>
</comment>
<sequence length="49" mass="5279">MPTDGQMRAAESLWAVGNITGRGVVTRVSMYRARIAVRDILGRPGLHAA</sequence>
<dbReference type="RefSeq" id="WP_310772388.1">
    <property type="nucleotide sequence ID" value="NZ_JBHRWR010000002.1"/>
</dbReference>
<keyword evidence="2" id="KW-1185">Reference proteome</keyword>
<gene>
    <name evidence="1" type="ORF">ACFOZ0_03585</name>
</gene>
<dbReference type="Proteomes" id="UP001595701">
    <property type="component" value="Unassembled WGS sequence"/>
</dbReference>
<evidence type="ECO:0000313" key="1">
    <source>
        <dbReference type="EMBL" id="MFC3572382.1"/>
    </source>
</evidence>
<name>A0ABV7S9H0_9ACTN</name>
<accession>A0ABV7S9H0</accession>
<evidence type="ECO:0000313" key="2">
    <source>
        <dbReference type="Proteomes" id="UP001595701"/>
    </source>
</evidence>